<name>A0A382P715_9ZZZZ</name>
<evidence type="ECO:0000313" key="2">
    <source>
        <dbReference type="EMBL" id="SVC68518.1"/>
    </source>
</evidence>
<dbReference type="EMBL" id="UINC01104962">
    <property type="protein sequence ID" value="SVC68518.1"/>
    <property type="molecule type" value="Genomic_DNA"/>
</dbReference>
<protein>
    <submittedName>
        <fullName evidence="2">Uncharacterized protein</fullName>
    </submittedName>
</protein>
<organism evidence="2">
    <name type="scientific">marine metagenome</name>
    <dbReference type="NCBI Taxonomy" id="408172"/>
    <lineage>
        <taxon>unclassified sequences</taxon>
        <taxon>metagenomes</taxon>
        <taxon>ecological metagenomes</taxon>
    </lineage>
</organism>
<evidence type="ECO:0000256" key="1">
    <source>
        <dbReference type="SAM" id="MobiDB-lite"/>
    </source>
</evidence>
<proteinExistence type="predicted"/>
<dbReference type="AlphaFoldDB" id="A0A382P715"/>
<sequence>MRKRLFCDPGRPLTQPLSAAAEQQQTENNKIGLKRYVIDAQKVHQFPTLAEKITPCKYTVNNIYTFE</sequence>
<reference evidence="2" key="1">
    <citation type="submission" date="2018-05" db="EMBL/GenBank/DDBJ databases">
        <authorList>
            <person name="Lanie J.A."/>
            <person name="Ng W.-L."/>
            <person name="Kazmierczak K.M."/>
            <person name="Andrzejewski T.M."/>
            <person name="Davidsen T.M."/>
            <person name="Wayne K.J."/>
            <person name="Tettelin H."/>
            <person name="Glass J.I."/>
            <person name="Rusch D."/>
            <person name="Podicherti R."/>
            <person name="Tsui H.-C.T."/>
            <person name="Winkler M.E."/>
        </authorList>
    </citation>
    <scope>NUCLEOTIDE SEQUENCE</scope>
</reference>
<feature type="region of interest" description="Disordered" evidence="1">
    <location>
        <begin position="1"/>
        <end position="23"/>
    </location>
</feature>
<gene>
    <name evidence="2" type="ORF">METZ01_LOCUS321372</name>
</gene>
<accession>A0A382P715</accession>